<reference evidence="2" key="1">
    <citation type="submission" date="2022-07" db="EMBL/GenBank/DDBJ databases">
        <title>Genome Sequence of Xylaria arbuscula.</title>
        <authorList>
            <person name="Buettner E."/>
        </authorList>
    </citation>
    <scope>NUCLEOTIDE SEQUENCE</scope>
    <source>
        <strain evidence="2">VT107</strain>
    </source>
</reference>
<proteinExistence type="predicted"/>
<feature type="compositionally biased region" description="Basic and acidic residues" evidence="1">
    <location>
        <begin position="375"/>
        <end position="390"/>
    </location>
</feature>
<comment type="caution">
    <text evidence="2">The sequence shown here is derived from an EMBL/GenBank/DDBJ whole genome shotgun (WGS) entry which is preliminary data.</text>
</comment>
<evidence type="ECO:0000313" key="2">
    <source>
        <dbReference type="EMBL" id="KAJ3575038.1"/>
    </source>
</evidence>
<evidence type="ECO:0000256" key="1">
    <source>
        <dbReference type="SAM" id="MobiDB-lite"/>
    </source>
</evidence>
<accession>A0A9W8TNL0</accession>
<dbReference type="EMBL" id="JANPWZ010000571">
    <property type="protein sequence ID" value="KAJ3575038.1"/>
    <property type="molecule type" value="Genomic_DNA"/>
</dbReference>
<feature type="region of interest" description="Disordered" evidence="1">
    <location>
        <begin position="362"/>
        <end position="390"/>
    </location>
</feature>
<dbReference type="InterPro" id="IPR053354">
    <property type="entry name" value="MGDG_epimerase"/>
</dbReference>
<evidence type="ECO:0000313" key="3">
    <source>
        <dbReference type="Proteomes" id="UP001148614"/>
    </source>
</evidence>
<dbReference type="PANTHER" id="PTHR43558:SF6">
    <property type="entry name" value="REDUCTASE, PUTATIVE (AFU_ORTHOLOGUE AFUA_3G10540)-RELATED"/>
    <property type="match status" value="1"/>
</dbReference>
<dbReference type="Proteomes" id="UP001148614">
    <property type="component" value="Unassembled WGS sequence"/>
</dbReference>
<protein>
    <submittedName>
        <fullName evidence="2">Uncharacterized protein</fullName>
    </submittedName>
</protein>
<sequence length="390" mass="44595">MVPIYDGEQNGFKIRTIDRVRADGAKYIMPLPDHVREEDSTLAIAASFEEYTRNFHGFSHGNITRKIASKSDIDIFLYGLESEDAAIILVSQLESMVRMNQGSNHGEGLSRRSKNAITFLSPKQPYRHVQVVLRLYRSISEILTGIDLDCSCVAFDGRQVYSNPRGISAIATRTNMIDLSRRGPAYEYRLWKYRKYNFEVFWDSLDRSRINPILFNPFLTKFDRVQGLGRLLLYEKELQEGISKEGKEGDDWEKQLLSRIDESGGSSSQVRGDYDPYGILSGEEVTAGTVYENLESHPDESCQHGTIQEVIEGKSSRVGNHEYLIGRVRFNQHTSGRPQITETLEPLVQGNWTDTAYVIPKGDNARERRRKRRKLEREARETGQEGRLDS</sequence>
<keyword evidence="3" id="KW-1185">Reference proteome</keyword>
<dbReference type="AlphaFoldDB" id="A0A9W8TNL0"/>
<gene>
    <name evidence="2" type="ORF">NPX13_g4171</name>
</gene>
<organism evidence="2 3">
    <name type="scientific">Xylaria arbuscula</name>
    <dbReference type="NCBI Taxonomy" id="114810"/>
    <lineage>
        <taxon>Eukaryota</taxon>
        <taxon>Fungi</taxon>
        <taxon>Dikarya</taxon>
        <taxon>Ascomycota</taxon>
        <taxon>Pezizomycotina</taxon>
        <taxon>Sordariomycetes</taxon>
        <taxon>Xylariomycetidae</taxon>
        <taxon>Xylariales</taxon>
        <taxon>Xylariaceae</taxon>
        <taxon>Xylaria</taxon>
    </lineage>
</organism>
<dbReference type="PANTHER" id="PTHR43558">
    <property type="entry name" value="REDUCTASE, PUTATIVE (AFU_ORTHOLOGUE AFUA_3G10540)-RELATED"/>
    <property type="match status" value="1"/>
</dbReference>
<dbReference type="VEuPathDB" id="FungiDB:F4678DRAFT_454637"/>
<name>A0A9W8TNL0_9PEZI</name>